<gene>
    <name evidence="2" type="ORF">DFQ08_1119</name>
</gene>
<feature type="transmembrane region" description="Helical" evidence="1">
    <location>
        <begin position="12"/>
        <end position="29"/>
    </location>
</feature>
<evidence type="ECO:0000256" key="1">
    <source>
        <dbReference type="SAM" id="Phobius"/>
    </source>
</evidence>
<feature type="transmembrane region" description="Helical" evidence="1">
    <location>
        <begin position="50"/>
        <end position="70"/>
    </location>
</feature>
<comment type="caution">
    <text evidence="2">The sequence shown here is derived from an EMBL/GenBank/DDBJ whole genome shotgun (WGS) entry which is preliminary data.</text>
</comment>
<evidence type="ECO:0000313" key="3">
    <source>
        <dbReference type="Proteomes" id="UP000253436"/>
    </source>
</evidence>
<evidence type="ECO:0000313" key="2">
    <source>
        <dbReference type="EMBL" id="RCW89735.1"/>
    </source>
</evidence>
<keyword evidence="1" id="KW-0812">Transmembrane</keyword>
<organism evidence="2 3">
    <name type="scientific">Winogradskyella arenosi</name>
    <dbReference type="NCBI Taxonomy" id="533325"/>
    <lineage>
        <taxon>Bacteria</taxon>
        <taxon>Pseudomonadati</taxon>
        <taxon>Bacteroidota</taxon>
        <taxon>Flavobacteriia</taxon>
        <taxon>Flavobacteriales</taxon>
        <taxon>Flavobacteriaceae</taxon>
        <taxon>Winogradskyella</taxon>
    </lineage>
</organism>
<dbReference type="EMBL" id="QPJO01000011">
    <property type="protein sequence ID" value="RCW89735.1"/>
    <property type="molecule type" value="Genomic_DNA"/>
</dbReference>
<proteinExistence type="predicted"/>
<keyword evidence="1" id="KW-1133">Transmembrane helix</keyword>
<name>A0A368ZAF9_9FLAO</name>
<keyword evidence="1" id="KW-0472">Membrane</keyword>
<dbReference type="Proteomes" id="UP000253436">
    <property type="component" value="Unassembled WGS sequence"/>
</dbReference>
<keyword evidence="3" id="KW-1185">Reference proteome</keyword>
<protein>
    <submittedName>
        <fullName evidence="2">Uncharacterized protein</fullName>
    </submittedName>
</protein>
<reference evidence="2 3" key="1">
    <citation type="submission" date="2018-07" db="EMBL/GenBank/DDBJ databases">
        <title>Genomic Encyclopedia of Type Strains, Phase III (KMG-III): the genomes of soil and plant-associated and newly described type strains.</title>
        <authorList>
            <person name="Whitman W."/>
        </authorList>
    </citation>
    <scope>NUCLEOTIDE SEQUENCE [LARGE SCALE GENOMIC DNA]</scope>
    <source>
        <strain evidence="2 3">CECT 7958</strain>
    </source>
</reference>
<accession>A0A368ZAF9</accession>
<sequence>MSTSKKYTDSDLKLFFLGPLYLILIRLNGTYSHHNPGIKRSSDNKMGRKLILMTLGTIFYVILIIVLINYD</sequence>
<dbReference type="AlphaFoldDB" id="A0A368ZAF9"/>